<evidence type="ECO:0000313" key="2">
    <source>
        <dbReference type="Proteomes" id="UP001054837"/>
    </source>
</evidence>
<keyword evidence="2" id="KW-1185">Reference proteome</keyword>
<reference evidence="1 2" key="1">
    <citation type="submission" date="2021-06" db="EMBL/GenBank/DDBJ databases">
        <title>Caerostris darwini draft genome.</title>
        <authorList>
            <person name="Kono N."/>
            <person name="Arakawa K."/>
        </authorList>
    </citation>
    <scope>NUCLEOTIDE SEQUENCE [LARGE SCALE GENOMIC DNA]</scope>
</reference>
<evidence type="ECO:0000313" key="1">
    <source>
        <dbReference type="EMBL" id="GIY56162.1"/>
    </source>
</evidence>
<dbReference type="Proteomes" id="UP001054837">
    <property type="component" value="Unassembled WGS sequence"/>
</dbReference>
<organism evidence="1 2">
    <name type="scientific">Caerostris darwini</name>
    <dbReference type="NCBI Taxonomy" id="1538125"/>
    <lineage>
        <taxon>Eukaryota</taxon>
        <taxon>Metazoa</taxon>
        <taxon>Ecdysozoa</taxon>
        <taxon>Arthropoda</taxon>
        <taxon>Chelicerata</taxon>
        <taxon>Arachnida</taxon>
        <taxon>Araneae</taxon>
        <taxon>Araneomorphae</taxon>
        <taxon>Entelegynae</taxon>
        <taxon>Araneoidea</taxon>
        <taxon>Araneidae</taxon>
        <taxon>Caerostris</taxon>
    </lineage>
</organism>
<comment type="caution">
    <text evidence="1">The sequence shown here is derived from an EMBL/GenBank/DDBJ whole genome shotgun (WGS) entry which is preliminary data.</text>
</comment>
<sequence>MEKLDKACTVRDCYSNPGLKSRLPRRDGGILLELTLGPERPVPAAREESRVLFRSVRRVFGGKVTVACPSLLPRRRL</sequence>
<dbReference type="AlphaFoldDB" id="A0AAV4UEG2"/>
<accession>A0AAV4UEG2</accession>
<gene>
    <name evidence="1" type="ORF">CDAR_236711</name>
</gene>
<dbReference type="EMBL" id="BPLQ01011164">
    <property type="protein sequence ID" value="GIY56162.1"/>
    <property type="molecule type" value="Genomic_DNA"/>
</dbReference>
<protein>
    <submittedName>
        <fullName evidence="1">Uncharacterized protein</fullName>
    </submittedName>
</protein>
<name>A0AAV4UEG2_9ARAC</name>
<proteinExistence type="predicted"/>